<evidence type="ECO:0000313" key="3">
    <source>
        <dbReference type="EMBL" id="RKS95248.1"/>
    </source>
</evidence>
<dbReference type="PROSITE" id="PS51257">
    <property type="entry name" value="PROKAR_LIPOPROTEIN"/>
    <property type="match status" value="1"/>
</dbReference>
<gene>
    <name evidence="3" type="ORF">BC952_0905</name>
</gene>
<proteinExistence type="predicted"/>
<accession>A0A495S7Z0</accession>
<dbReference type="Proteomes" id="UP000280091">
    <property type="component" value="Unassembled WGS sequence"/>
</dbReference>
<comment type="caution">
    <text evidence="3">The sequence shown here is derived from an EMBL/GenBank/DDBJ whole genome shotgun (WGS) entry which is preliminary data.</text>
</comment>
<evidence type="ECO:0000259" key="1">
    <source>
        <dbReference type="Pfam" id="PF11827"/>
    </source>
</evidence>
<feature type="domain" description="Heavy metal binding" evidence="2">
    <location>
        <begin position="40"/>
        <end position="66"/>
    </location>
</feature>
<reference evidence="3 4" key="1">
    <citation type="submission" date="2018-10" db="EMBL/GenBank/DDBJ databases">
        <title>Genomic Encyclopedia of Archaeal and Bacterial Type Strains, Phase II (KMG-II): from individual species to whole genera.</title>
        <authorList>
            <person name="Goeker M."/>
        </authorList>
    </citation>
    <scope>NUCLEOTIDE SEQUENCE [LARGE SCALE GENOMIC DNA]</scope>
    <source>
        <strain evidence="3 4">DSM 15094</strain>
    </source>
</reference>
<name>A0A495S7Z0_9FLAO</name>
<dbReference type="AlphaFoldDB" id="A0A495S7Z0"/>
<dbReference type="InterPro" id="IPR021782">
    <property type="entry name" value="DUF3347"/>
</dbReference>
<dbReference type="InterPro" id="IPR045800">
    <property type="entry name" value="HMBD"/>
</dbReference>
<evidence type="ECO:0000313" key="4">
    <source>
        <dbReference type="Proteomes" id="UP000280091"/>
    </source>
</evidence>
<organism evidence="3 4">
    <name type="scientific">Flavobacterium limicola</name>
    <dbReference type="NCBI Taxonomy" id="180441"/>
    <lineage>
        <taxon>Bacteria</taxon>
        <taxon>Pseudomonadati</taxon>
        <taxon>Bacteroidota</taxon>
        <taxon>Flavobacteriia</taxon>
        <taxon>Flavobacteriales</taxon>
        <taxon>Flavobacteriaceae</taxon>
        <taxon>Flavobacterium</taxon>
    </lineage>
</organism>
<keyword evidence="4" id="KW-1185">Reference proteome</keyword>
<sequence>MKKILFLSLIATFMTVSCNQKNKDEKTLNSEKTEKTAELYSCPMHPEVTGVAGSECPECGMELTEKVIPTTSAEKEETPVTISDEAEEPSNIIKITNADKATFPTDAIVSKYLKIKNALTKDDSKGAAAAAKELIASLNSTSSTSLDTKLKNTYNGFVADAKAHVKHIGDNTGKMDHQREYFSLLSKDIYGLIKAFGTKKTVYQDYCPMYGDGKTGYWISETKEVINPYYGSEMLNCGRRIAVVK</sequence>
<dbReference type="RefSeq" id="WP_121364386.1">
    <property type="nucleotide sequence ID" value="NZ_RBXA01000001.1"/>
</dbReference>
<protein>
    <submittedName>
        <fullName evidence="3">Uncharacterized protein DUF3347</fullName>
    </submittedName>
</protein>
<dbReference type="Pfam" id="PF11827">
    <property type="entry name" value="DUF3347"/>
    <property type="match status" value="1"/>
</dbReference>
<dbReference type="GO" id="GO:0046872">
    <property type="term" value="F:metal ion binding"/>
    <property type="evidence" value="ECO:0007669"/>
    <property type="project" value="InterPro"/>
</dbReference>
<dbReference type="Pfam" id="PF19335">
    <property type="entry name" value="HMBD"/>
    <property type="match status" value="1"/>
</dbReference>
<evidence type="ECO:0000259" key="2">
    <source>
        <dbReference type="Pfam" id="PF19335"/>
    </source>
</evidence>
<dbReference type="EMBL" id="RBXA01000001">
    <property type="protein sequence ID" value="RKS95248.1"/>
    <property type="molecule type" value="Genomic_DNA"/>
</dbReference>
<feature type="domain" description="DUF3347" evidence="1">
    <location>
        <begin position="108"/>
        <end position="200"/>
    </location>
</feature>
<dbReference type="OrthoDB" id="5513217at2"/>